<feature type="compositionally biased region" description="Low complexity" evidence="1">
    <location>
        <begin position="631"/>
        <end position="646"/>
    </location>
</feature>
<dbReference type="InterPro" id="IPR056988">
    <property type="entry name" value="Zn_ribbon_pln"/>
</dbReference>
<feature type="region of interest" description="Disordered" evidence="1">
    <location>
        <begin position="572"/>
        <end position="601"/>
    </location>
</feature>
<dbReference type="CDD" id="cd06257">
    <property type="entry name" value="DnaJ"/>
    <property type="match status" value="3"/>
</dbReference>
<dbReference type="PROSITE" id="PS50076">
    <property type="entry name" value="DNAJ_2"/>
    <property type="match status" value="3"/>
</dbReference>
<feature type="compositionally biased region" description="Low complexity" evidence="1">
    <location>
        <begin position="1009"/>
        <end position="1039"/>
    </location>
</feature>
<accession>A0ABQ8BBA3</accession>
<feature type="compositionally biased region" description="Low complexity" evidence="1">
    <location>
        <begin position="898"/>
        <end position="966"/>
    </location>
</feature>
<dbReference type="EMBL" id="JAGKQM010000011">
    <property type="protein sequence ID" value="KAH0901658.1"/>
    <property type="molecule type" value="Genomic_DNA"/>
</dbReference>
<evidence type="ECO:0000256" key="1">
    <source>
        <dbReference type="SAM" id="MobiDB-lite"/>
    </source>
</evidence>
<sequence length="1166" mass="131471">MECNKDEAKRAMDIAEKKLSEKDYVGAKKFVTKAQNLYPHLDGLNKVSMMIHVYISAANKIINGGKDSDLYGVLGVDPLADDEALKKQYKKLALLLHPHKNKCKGAEGAFKLVSNAWSLLSDKAKRAAYDQRISKSNTGMQKPPSPSQHNRPPGSPPSVSATTKTPPGSFVSPGVNHSSSPQQQQWGGGTYYPSSSGSVHHKCSVSVSSSSGNAASQAQERCKRGLEVDSQETIAAIESFFKKLRKDVENDYVGAKKFLTKVQNLYPHLDGLSQVSMMIHVYITAANKIINGGKESDLYGVIGVDPLADDEALKKQYKKLALLLHPDKNKFRGAEGAFKLVSNAWSVLSDKTKRSAYDQMRKLSTGMQKPPAPSQPNKPPVSRRDQRMHPSQLLLVPIDIVWIQMVKLEVNSLQVGHRSHLIHTSQLLLVPIKVLETVCIQVLTLEVISLLLVLCAPVNSSNLKKHSMFWTMCNGCDTGSECWRDLYLNKTIYCQSCGHAYIATEQNPWDRYVTYLHVALSLLQQQWISAHQNQATNKNTNGASSSSSSSFDRYMNQLNYTVSLLKQQQARWSAKNQAANNNNNTSRASPPGTSSSSPYIGATPQEKFSLQQLYLSFSHLLKLQQQWSPQTTSSGGTYYPSSYSGGNTANQAQERCKRGREEEDSQETIAAIEMAFKKLRKVHILIKVQSQHKYKKKRWRHHLLQVRNWRRDMECNKDEAIRAMDIAKRKVTENDYTGAKTFAVKAQNLYPELDGLKQVLMLIDVYISAGNKINGGEPDWYGVLGVDPLADDGVVKKQYRKLALLLHPDKNKCEGAEGAFKLILEAWSLLSDKVKRIAFDQKRRVVMVKEVKPRKSRKQKQEPKEPKQATKRQKQQAKEPKQPAKKQKQPPKEPKQPKQPAKQQKQPAKQQKQPTNQQEQPPKQQQQQEPKQEANQQQQSPMQPKQEANEQNEPPKQPKQPANQQEQRPKQPKQEANEEQQSPMQPKQEANGQQEPLKQPKQPSPPKQPANQQEQRPNQQKQQPSPQKQQQRQPSSKASRNGRGRSNKPTPKVSNFWTKCNICETQHEYIRVYYLNKKVICRSCHGSFKATEIEKTQEATKDASCGRDSLSRKASSNVANQAEERVVVEESEDKDEEAAREITNSDFKVEERARKKLKTNVSCRGK</sequence>
<feature type="domain" description="J" evidence="2">
    <location>
        <begin position="69"/>
        <end position="133"/>
    </location>
</feature>
<feature type="compositionally biased region" description="Polar residues" evidence="1">
    <location>
        <begin position="979"/>
        <end position="992"/>
    </location>
</feature>
<dbReference type="SUPFAM" id="SSF46565">
    <property type="entry name" value="Chaperone J-domain"/>
    <property type="match status" value="3"/>
</dbReference>
<evidence type="ECO:0000313" key="3">
    <source>
        <dbReference type="EMBL" id="KAH0901658.1"/>
    </source>
</evidence>
<dbReference type="InterPro" id="IPR001623">
    <property type="entry name" value="DnaJ_domain"/>
</dbReference>
<feature type="compositionally biased region" description="Basic and acidic residues" evidence="1">
    <location>
        <begin position="849"/>
        <end position="868"/>
    </location>
</feature>
<reference evidence="3 4" key="1">
    <citation type="submission" date="2021-05" db="EMBL/GenBank/DDBJ databases">
        <title>Genome Assembly of Synthetic Allotetraploid Brassica napus Reveals Homoeologous Exchanges between Subgenomes.</title>
        <authorList>
            <person name="Davis J.T."/>
        </authorList>
    </citation>
    <scope>NUCLEOTIDE SEQUENCE [LARGE SCALE GENOMIC DNA]</scope>
    <source>
        <strain evidence="4">cv. Da-Ae</strain>
        <tissue evidence="3">Seedling</tissue>
    </source>
</reference>
<dbReference type="Proteomes" id="UP000824890">
    <property type="component" value="Unassembled WGS sequence"/>
</dbReference>
<feature type="compositionally biased region" description="Low complexity" evidence="1">
    <location>
        <begin position="574"/>
        <end position="598"/>
    </location>
</feature>
<dbReference type="PANTHER" id="PTHR44137">
    <property type="entry name" value="BNAC03G44070D PROTEIN"/>
    <property type="match status" value="1"/>
</dbReference>
<feature type="region of interest" description="Disordered" evidence="1">
    <location>
        <begin position="849"/>
        <end position="1055"/>
    </location>
</feature>
<feature type="domain" description="J" evidence="2">
    <location>
        <begin position="297"/>
        <end position="361"/>
    </location>
</feature>
<proteinExistence type="predicted"/>
<dbReference type="PROSITE" id="PS00636">
    <property type="entry name" value="DNAJ_1"/>
    <property type="match status" value="3"/>
</dbReference>
<feature type="region of interest" description="Disordered" evidence="1">
    <location>
        <begin position="631"/>
        <end position="663"/>
    </location>
</feature>
<comment type="caution">
    <text evidence="3">The sequence shown here is derived from an EMBL/GenBank/DDBJ whole genome shotgun (WGS) entry which is preliminary data.</text>
</comment>
<protein>
    <recommendedName>
        <fullName evidence="2">J domain-containing protein</fullName>
    </recommendedName>
</protein>
<feature type="compositionally biased region" description="Low complexity" evidence="1">
    <location>
        <begin position="178"/>
        <end position="193"/>
    </location>
</feature>
<dbReference type="InterPro" id="IPR036869">
    <property type="entry name" value="J_dom_sf"/>
</dbReference>
<gene>
    <name evidence="3" type="ORF">HID58_041161</name>
</gene>
<feature type="compositionally biased region" description="Pro residues" evidence="1">
    <location>
        <begin position="370"/>
        <end position="379"/>
    </location>
</feature>
<feature type="compositionally biased region" description="Basic and acidic residues" evidence="1">
    <location>
        <begin position="967"/>
        <end position="976"/>
    </location>
</feature>
<feature type="region of interest" description="Disordered" evidence="1">
    <location>
        <begin position="1095"/>
        <end position="1142"/>
    </location>
</feature>
<keyword evidence="4" id="KW-1185">Reference proteome</keyword>
<feature type="domain" description="J" evidence="2">
    <location>
        <begin position="779"/>
        <end position="843"/>
    </location>
</feature>
<feature type="compositionally biased region" description="Basic and acidic residues" evidence="1">
    <location>
        <begin position="1095"/>
        <end position="1111"/>
    </location>
</feature>
<feature type="compositionally biased region" description="Acidic residues" evidence="1">
    <location>
        <begin position="1129"/>
        <end position="1138"/>
    </location>
</feature>
<name>A0ABQ8BBA3_BRANA</name>
<feature type="region of interest" description="Disordered" evidence="1">
    <location>
        <begin position="363"/>
        <end position="386"/>
    </location>
</feature>
<dbReference type="SMART" id="SM00271">
    <property type="entry name" value="DnaJ"/>
    <property type="match status" value="3"/>
</dbReference>
<evidence type="ECO:0000313" key="4">
    <source>
        <dbReference type="Proteomes" id="UP000824890"/>
    </source>
</evidence>
<dbReference type="PANTHER" id="PTHR44137:SF23">
    <property type="entry name" value="CHAPERONE DNAJ-DOMAIN SUPERFAMILY PROTEIN"/>
    <property type="match status" value="1"/>
</dbReference>
<organism evidence="3 4">
    <name type="scientific">Brassica napus</name>
    <name type="common">Rape</name>
    <dbReference type="NCBI Taxonomy" id="3708"/>
    <lineage>
        <taxon>Eukaryota</taxon>
        <taxon>Viridiplantae</taxon>
        <taxon>Streptophyta</taxon>
        <taxon>Embryophyta</taxon>
        <taxon>Tracheophyta</taxon>
        <taxon>Spermatophyta</taxon>
        <taxon>Magnoliopsida</taxon>
        <taxon>eudicotyledons</taxon>
        <taxon>Gunneridae</taxon>
        <taxon>Pentapetalae</taxon>
        <taxon>rosids</taxon>
        <taxon>malvids</taxon>
        <taxon>Brassicales</taxon>
        <taxon>Brassicaceae</taxon>
        <taxon>Brassiceae</taxon>
        <taxon>Brassica</taxon>
    </lineage>
</organism>
<dbReference type="InterPro" id="IPR018253">
    <property type="entry name" value="DnaJ_domain_CS"/>
</dbReference>
<dbReference type="Gene3D" id="1.10.287.110">
    <property type="entry name" value="DnaJ domain"/>
    <property type="match status" value="3"/>
</dbReference>
<dbReference type="Pfam" id="PF00226">
    <property type="entry name" value="DnaJ"/>
    <property type="match status" value="3"/>
</dbReference>
<dbReference type="PRINTS" id="PR00625">
    <property type="entry name" value="JDOMAIN"/>
</dbReference>
<evidence type="ECO:0000259" key="2">
    <source>
        <dbReference type="PROSITE" id="PS50076"/>
    </source>
</evidence>
<feature type="region of interest" description="Disordered" evidence="1">
    <location>
        <begin position="135"/>
        <end position="193"/>
    </location>
</feature>
<dbReference type="Pfam" id="PF23551">
    <property type="entry name" value="Zn_ribbon_20"/>
    <property type="match status" value="1"/>
</dbReference>
<feature type="compositionally biased region" description="Polar residues" evidence="1">
    <location>
        <begin position="157"/>
        <end position="166"/>
    </location>
</feature>